<feature type="transmembrane region" description="Helical" evidence="1">
    <location>
        <begin position="89"/>
        <end position="108"/>
    </location>
</feature>
<keyword evidence="3" id="KW-1185">Reference proteome</keyword>
<name>A0A1M5V2Z4_9FLAO</name>
<accession>A0A1M5V2Z4</accession>
<gene>
    <name evidence="2" type="ORF">SAMN05444281_1461</name>
</gene>
<reference evidence="3" key="1">
    <citation type="submission" date="2016-11" db="EMBL/GenBank/DDBJ databases">
        <authorList>
            <person name="Varghese N."/>
            <person name="Submissions S."/>
        </authorList>
    </citation>
    <scope>NUCLEOTIDE SEQUENCE [LARGE SCALE GENOMIC DNA]</scope>
    <source>
        <strain evidence="3">DSM 100572</strain>
    </source>
</reference>
<evidence type="ECO:0000256" key="1">
    <source>
        <dbReference type="SAM" id="Phobius"/>
    </source>
</evidence>
<dbReference type="OrthoDB" id="839906at2"/>
<proteinExistence type="predicted"/>
<keyword evidence="1" id="KW-0472">Membrane</keyword>
<dbReference type="Proteomes" id="UP000184109">
    <property type="component" value="Unassembled WGS sequence"/>
</dbReference>
<protein>
    <submittedName>
        <fullName evidence="2">Uncharacterized protein</fullName>
    </submittedName>
</protein>
<organism evidence="2 3">
    <name type="scientific">Wenyingzhuangia marina</name>
    <dbReference type="NCBI Taxonomy" id="1195760"/>
    <lineage>
        <taxon>Bacteria</taxon>
        <taxon>Pseudomonadati</taxon>
        <taxon>Bacteroidota</taxon>
        <taxon>Flavobacteriia</taxon>
        <taxon>Flavobacteriales</taxon>
        <taxon>Flavobacteriaceae</taxon>
        <taxon>Wenyingzhuangia</taxon>
    </lineage>
</organism>
<dbReference type="RefSeq" id="WP_073119983.1">
    <property type="nucleotide sequence ID" value="NZ_BMEN01000003.1"/>
</dbReference>
<evidence type="ECO:0000313" key="3">
    <source>
        <dbReference type="Proteomes" id="UP000184109"/>
    </source>
</evidence>
<evidence type="ECO:0000313" key="2">
    <source>
        <dbReference type="EMBL" id="SHH69585.1"/>
    </source>
</evidence>
<feature type="transmembrane region" description="Helical" evidence="1">
    <location>
        <begin position="6"/>
        <end position="25"/>
    </location>
</feature>
<dbReference type="EMBL" id="FQXQ01000003">
    <property type="protein sequence ID" value="SHH69585.1"/>
    <property type="molecule type" value="Genomic_DNA"/>
</dbReference>
<dbReference type="AlphaFoldDB" id="A0A1M5V2Z4"/>
<sequence length="114" mass="13149">MISILIILLFFTFYIFYFTTKRIKIDSSLGFEKKIQTHPSPAKKNGLMLLITSFIISINQLGFCVGILFNIIGFMTIGGLIILLTPLQLINYKNISMVFILFFLIEWFQQITSI</sequence>
<keyword evidence="1" id="KW-1133">Transmembrane helix</keyword>
<feature type="transmembrane region" description="Helical" evidence="1">
    <location>
        <begin position="46"/>
        <end position="77"/>
    </location>
</feature>
<dbReference type="STRING" id="1195760.SAMN05444281_1461"/>
<keyword evidence="1" id="KW-0812">Transmembrane</keyword>